<dbReference type="KEGG" id="ayw:AYWB_609"/>
<dbReference type="Proteomes" id="UP000001934">
    <property type="component" value="Chromosome"/>
</dbReference>
<evidence type="ECO:0000313" key="1">
    <source>
        <dbReference type="EMBL" id="ABC65726.1"/>
    </source>
</evidence>
<organism evidence="1 2">
    <name type="scientific">Aster yellows witches'-broom phytoplasma (strain AYWB)</name>
    <dbReference type="NCBI Taxonomy" id="322098"/>
    <lineage>
        <taxon>Bacteria</taxon>
        <taxon>Bacillati</taxon>
        <taxon>Mycoplasmatota</taxon>
        <taxon>Mollicutes</taxon>
        <taxon>Acholeplasmatales</taxon>
        <taxon>Acholeplasmataceae</taxon>
        <taxon>Candidatus Phytoplasma</taxon>
        <taxon>16SrI (Aster yellows group)</taxon>
    </lineage>
</organism>
<dbReference type="SUPFAM" id="SSF82649">
    <property type="entry name" value="SufE/NifU"/>
    <property type="match status" value="1"/>
</dbReference>
<gene>
    <name evidence="1" type="ordered locus">AYWB_609</name>
</gene>
<proteinExistence type="predicted"/>
<dbReference type="HOGENOM" id="CLU_3058107_0_0_14"/>
<sequence>MITIKFIDIKYEANICSNCVASVGVMLVYLQHLTKLQVLNKTNHFMDMVQNQI</sequence>
<keyword evidence="2" id="KW-1185">Reference proteome</keyword>
<reference evidence="1 2" key="1">
    <citation type="journal article" date="2006" name="J. Bacteriol.">
        <title>Living with genome instability: the adaptation of phytoplasmas to diverse environments of their insect and plant hosts.</title>
        <authorList>
            <person name="Bai X."/>
            <person name="Zhang J."/>
            <person name="Ewing A."/>
            <person name="Miller S.A."/>
            <person name="Jancso Radek A."/>
            <person name="Shevchenko D.V."/>
            <person name="Tsukerman K."/>
            <person name="Walunas T."/>
            <person name="Lapidus A."/>
            <person name="Campbell J.W."/>
            <person name="Hogenhout S.A."/>
        </authorList>
    </citation>
    <scope>NUCLEOTIDE SEQUENCE [LARGE SCALE GENOMIC DNA]</scope>
    <source>
        <strain evidence="1 2">AYWB</strain>
    </source>
</reference>
<protein>
    <submittedName>
        <fullName evidence="1">Fragment of IscU protein</fullName>
    </submittedName>
</protein>
<dbReference type="eggNOG" id="COG0822">
    <property type="taxonomic scope" value="Bacteria"/>
</dbReference>
<dbReference type="AlphaFoldDB" id="Q2NIL7"/>
<dbReference type="EMBL" id="CP000061">
    <property type="protein sequence ID" value="ABC65726.1"/>
    <property type="molecule type" value="Genomic_DNA"/>
</dbReference>
<dbReference type="STRING" id="322098.AYWB_609"/>
<dbReference type="PhylomeDB" id="Q2NIL7"/>
<evidence type="ECO:0000313" key="2">
    <source>
        <dbReference type="Proteomes" id="UP000001934"/>
    </source>
</evidence>
<name>Q2NIL7_AYWBP</name>
<accession>Q2NIL7</accession>